<evidence type="ECO:0000313" key="6">
    <source>
        <dbReference type="EMBL" id="GGF24376.1"/>
    </source>
</evidence>
<dbReference type="InterPro" id="IPR011013">
    <property type="entry name" value="Gal_mutarotase_sf_dom"/>
</dbReference>
<accession>A0A917B827</accession>
<keyword evidence="3" id="KW-0378">Hydrolase</keyword>
<dbReference type="InterPro" id="IPR015341">
    <property type="entry name" value="Glyco_hydro_38_cen"/>
</dbReference>
<dbReference type="Pfam" id="PF09261">
    <property type="entry name" value="Alpha-mann_mid"/>
    <property type="match status" value="1"/>
</dbReference>
<dbReference type="InterPro" id="IPR054723">
    <property type="entry name" value="Ams1-like_N"/>
</dbReference>
<protein>
    <submittedName>
        <fullName evidence="6">Alpha-mannosidase</fullName>
    </submittedName>
</protein>
<dbReference type="Gene3D" id="1.20.1270.50">
    <property type="entry name" value="Glycoside hydrolase family 38, central domain"/>
    <property type="match status" value="1"/>
</dbReference>
<name>A0A917B827_9MICO</name>
<dbReference type="InterPro" id="IPR041147">
    <property type="entry name" value="GH38_C"/>
</dbReference>
<dbReference type="SUPFAM" id="SSF74650">
    <property type="entry name" value="Galactose mutarotase-like"/>
    <property type="match status" value="1"/>
</dbReference>
<dbReference type="SMART" id="SM00872">
    <property type="entry name" value="Alpha-mann_mid"/>
    <property type="match status" value="1"/>
</dbReference>
<gene>
    <name evidence="6" type="ORF">GCM10011399_17380</name>
</gene>
<dbReference type="GO" id="GO:0009313">
    <property type="term" value="P:oligosaccharide catabolic process"/>
    <property type="evidence" value="ECO:0007669"/>
    <property type="project" value="TreeGrafter"/>
</dbReference>
<feature type="domain" description="Glycoside hydrolase family 38 central" evidence="5">
    <location>
        <begin position="507"/>
        <end position="580"/>
    </location>
</feature>
<dbReference type="EMBL" id="BMGP01000003">
    <property type="protein sequence ID" value="GGF24376.1"/>
    <property type="molecule type" value="Genomic_DNA"/>
</dbReference>
<proteinExistence type="inferred from homology"/>
<dbReference type="PANTHER" id="PTHR46017:SF1">
    <property type="entry name" value="ALPHA-MANNOSIDASE 2C1"/>
    <property type="match status" value="1"/>
</dbReference>
<comment type="similarity">
    <text evidence="1">Belongs to the glycosyl hydrolase 38 family.</text>
</comment>
<evidence type="ECO:0000313" key="7">
    <source>
        <dbReference type="Proteomes" id="UP000598775"/>
    </source>
</evidence>
<keyword evidence="7" id="KW-1185">Reference proteome</keyword>
<keyword evidence="4" id="KW-0326">Glycosidase</keyword>
<dbReference type="InterPro" id="IPR000602">
    <property type="entry name" value="Glyco_hydro_38_N"/>
</dbReference>
<dbReference type="Gene3D" id="2.60.40.2220">
    <property type="match status" value="1"/>
</dbReference>
<dbReference type="GO" id="GO:0006013">
    <property type="term" value="P:mannose metabolic process"/>
    <property type="evidence" value="ECO:0007669"/>
    <property type="project" value="InterPro"/>
</dbReference>
<evidence type="ECO:0000259" key="5">
    <source>
        <dbReference type="SMART" id="SM00872"/>
    </source>
</evidence>
<organism evidence="6 7">
    <name type="scientific">Subtercola lobariae</name>
    <dbReference type="NCBI Taxonomy" id="1588641"/>
    <lineage>
        <taxon>Bacteria</taxon>
        <taxon>Bacillati</taxon>
        <taxon>Actinomycetota</taxon>
        <taxon>Actinomycetes</taxon>
        <taxon>Micrococcales</taxon>
        <taxon>Microbacteriaceae</taxon>
        <taxon>Subtercola</taxon>
    </lineage>
</organism>
<dbReference type="Pfam" id="PF07748">
    <property type="entry name" value="Glyco_hydro_38C"/>
    <property type="match status" value="1"/>
</dbReference>
<dbReference type="InterPro" id="IPR011330">
    <property type="entry name" value="Glyco_hydro/deAcase_b/a-brl"/>
</dbReference>
<dbReference type="RefSeq" id="WP_188676953.1">
    <property type="nucleotide sequence ID" value="NZ_BMGP01000003.1"/>
</dbReference>
<evidence type="ECO:0000256" key="3">
    <source>
        <dbReference type="ARBA" id="ARBA00022801"/>
    </source>
</evidence>
<dbReference type="GO" id="GO:0046872">
    <property type="term" value="F:metal ion binding"/>
    <property type="evidence" value="ECO:0007669"/>
    <property type="project" value="UniProtKB-KW"/>
</dbReference>
<reference evidence="6 7" key="1">
    <citation type="journal article" date="2014" name="Int. J. Syst. Evol. Microbiol.">
        <title>Complete genome sequence of Corynebacterium casei LMG S-19264T (=DSM 44701T), isolated from a smear-ripened cheese.</title>
        <authorList>
            <consortium name="US DOE Joint Genome Institute (JGI-PGF)"/>
            <person name="Walter F."/>
            <person name="Albersmeier A."/>
            <person name="Kalinowski J."/>
            <person name="Ruckert C."/>
        </authorList>
    </citation>
    <scope>NUCLEOTIDE SEQUENCE [LARGE SCALE GENOMIC DNA]</scope>
    <source>
        <strain evidence="6 7">CGMCC 1.12976</strain>
    </source>
</reference>
<dbReference type="AlphaFoldDB" id="A0A917B827"/>
<dbReference type="Pfam" id="PF17677">
    <property type="entry name" value="Glyco_hydro38C2"/>
    <property type="match status" value="1"/>
</dbReference>
<sequence>MANLVTWLFGIAAQEPAEYRKLRAMRSRIYRVVAPLEAEIIRSPEPIPFADLDRSAFTAARPGTSWGHTHDCAWIRLTGSIPASVLGDRSTVVMLGIRGEALVHDAAGQVIDSVSTVFLQGDLPHAGARYRPLHHVESDEHGRVELFADVSYNGFLLYAIGRGVYHGAHIATRDDEAFALYYDYLTLLVLARATEDTRLETELRQALKTSYERFAARDVRGARIALAGPLAARSESDFVYSAIGHGHLDMAWLWPLRETHRKAARTYARAVNTIEDHDGYLYGTSQPQQLLWMKEEQPALYDRVKQAVAAGRIELQGSFWVETDTNLAGGEALIRQSLVGRRFLKEEFGLGDDDLRLCWLPDTFGYSGNLPQIISKSGMDWFQTIKLAWNKVTVFPHRSFVWKGIDGSSVLVHMPPEGDYNSRGAADGLLRGLAQYPEKAINTALLVYGSGDGGGGPNEVHLEVTGREHDLRGLPRVEYRTAGDFFRGLEQKVDELPHTHTGELYLETHQGTYTTQAEIKKRDRITGRKLHEAEALAAIVGDDSTTVLEPHWRALLLNNFHDILPGSSIARVNREANEAYLRVAEAADSYSASLIERLPAAGRVDARAPLSAINLTSMPRREYTKVEHRWYTAEVGPYAAAALTPLAEALPYPEFAFTPTTMTNGILSLRFAPDGSIASCRDAAGVEHSKNGLNRLTLHRDPYQWPFDAWDIGQKYTTRTPRTLTPSHVSTTIDGPQIIRSQTFSWKHGEVEQRIVLEAGSELVRFETHIDWHEKHHMLRADFWPEHYGAVAKCEIQFGHIERATTELDAPSTAQFEVCAHKWIATSNDRGGFALLNDGKYGHRAKSGLISLNLLRSPTFPDKSADQGSHSFTYAFRPFAPDALADVIGDAYRLNNPLLIAPGVEFDSVASVDHPGIVIETLKPAENQRGVIVRLYESLGEPTTAALRTTLKHSHASETDLIERITGPTDLGRLEFTPFEIKTILLEP</sequence>
<keyword evidence="2" id="KW-0479">Metal-binding</keyword>
<dbReference type="Pfam" id="PF22907">
    <property type="entry name" value="Ams1-like_1st"/>
    <property type="match status" value="1"/>
</dbReference>
<dbReference type="Gene3D" id="2.70.98.30">
    <property type="entry name" value="Golgi alpha-mannosidase II, domain 4"/>
    <property type="match status" value="1"/>
</dbReference>
<dbReference type="Pfam" id="PF01074">
    <property type="entry name" value="Glyco_hydro_38N"/>
    <property type="match status" value="1"/>
</dbReference>
<dbReference type="InterPro" id="IPR037094">
    <property type="entry name" value="Glyco_hydro_38_cen_sf"/>
</dbReference>
<dbReference type="GO" id="GO:0004559">
    <property type="term" value="F:alpha-mannosidase activity"/>
    <property type="evidence" value="ECO:0007669"/>
    <property type="project" value="InterPro"/>
</dbReference>
<dbReference type="SUPFAM" id="SSF88713">
    <property type="entry name" value="Glycoside hydrolase/deacetylase"/>
    <property type="match status" value="1"/>
</dbReference>
<dbReference type="GO" id="GO:0030246">
    <property type="term" value="F:carbohydrate binding"/>
    <property type="evidence" value="ECO:0007669"/>
    <property type="project" value="InterPro"/>
</dbReference>
<dbReference type="InterPro" id="IPR028995">
    <property type="entry name" value="Glyco_hydro_57/38_cen_sf"/>
</dbReference>
<evidence type="ECO:0000256" key="1">
    <source>
        <dbReference type="ARBA" id="ARBA00009792"/>
    </source>
</evidence>
<dbReference type="SUPFAM" id="SSF88688">
    <property type="entry name" value="Families 57/38 glycoside transferase middle domain"/>
    <property type="match status" value="1"/>
</dbReference>
<dbReference type="Proteomes" id="UP000598775">
    <property type="component" value="Unassembled WGS sequence"/>
</dbReference>
<comment type="caution">
    <text evidence="6">The sequence shown here is derived from an EMBL/GenBank/DDBJ whole genome shotgun (WGS) entry which is preliminary data.</text>
</comment>
<evidence type="ECO:0000256" key="4">
    <source>
        <dbReference type="ARBA" id="ARBA00023295"/>
    </source>
</evidence>
<dbReference type="CDD" id="cd10789">
    <property type="entry name" value="GH38N_AMII_ER_cytosolic"/>
    <property type="match status" value="1"/>
</dbReference>
<dbReference type="PANTHER" id="PTHR46017">
    <property type="entry name" value="ALPHA-MANNOSIDASE 2C1"/>
    <property type="match status" value="1"/>
</dbReference>
<dbReference type="Gene3D" id="3.20.110.10">
    <property type="entry name" value="Glycoside hydrolase 38, N terminal domain"/>
    <property type="match status" value="1"/>
</dbReference>
<dbReference type="InterPro" id="IPR027291">
    <property type="entry name" value="Glyco_hydro_38_N_sf"/>
</dbReference>
<dbReference type="InterPro" id="IPR011682">
    <property type="entry name" value="Glyco_hydro_38_C"/>
</dbReference>
<evidence type="ECO:0000256" key="2">
    <source>
        <dbReference type="ARBA" id="ARBA00022723"/>
    </source>
</evidence>